<dbReference type="AlphaFoldDB" id="A0A5J5HQV6"/>
<dbReference type="PANTHER" id="PTHR33744:SF1">
    <property type="entry name" value="DNA-BINDING TRANSCRIPTIONAL ACTIVATOR ADER"/>
    <property type="match status" value="1"/>
</dbReference>
<evidence type="ECO:0000259" key="3">
    <source>
        <dbReference type="Pfam" id="PF17853"/>
    </source>
</evidence>
<dbReference type="Pfam" id="PF13556">
    <property type="entry name" value="HTH_30"/>
    <property type="match status" value="1"/>
</dbReference>
<evidence type="ECO:0000259" key="2">
    <source>
        <dbReference type="Pfam" id="PF13556"/>
    </source>
</evidence>
<evidence type="ECO:0000313" key="4">
    <source>
        <dbReference type="EMBL" id="KAA9022901.1"/>
    </source>
</evidence>
<organism evidence="4 5">
    <name type="scientific">Niallia endozanthoxylica</name>
    <dbReference type="NCBI Taxonomy" id="2036016"/>
    <lineage>
        <taxon>Bacteria</taxon>
        <taxon>Bacillati</taxon>
        <taxon>Bacillota</taxon>
        <taxon>Bacilli</taxon>
        <taxon>Bacillales</taxon>
        <taxon>Bacillaceae</taxon>
        <taxon>Niallia</taxon>
    </lineage>
</organism>
<name>A0A5J5HQV6_9BACI</name>
<dbReference type="RefSeq" id="WP_150440693.1">
    <property type="nucleotide sequence ID" value="NZ_VYKL01000021.1"/>
</dbReference>
<evidence type="ECO:0000313" key="5">
    <source>
        <dbReference type="Proteomes" id="UP000326671"/>
    </source>
</evidence>
<feature type="domain" description="CdaR GGDEF-like" evidence="3">
    <location>
        <begin position="281"/>
        <end position="409"/>
    </location>
</feature>
<evidence type="ECO:0008006" key="6">
    <source>
        <dbReference type="Google" id="ProtNLM"/>
    </source>
</evidence>
<dbReference type="InterPro" id="IPR051448">
    <property type="entry name" value="CdaR-like_regulators"/>
</dbReference>
<dbReference type="Pfam" id="PF17853">
    <property type="entry name" value="GGDEF_2"/>
    <property type="match status" value="1"/>
</dbReference>
<evidence type="ECO:0000256" key="1">
    <source>
        <dbReference type="ARBA" id="ARBA00006754"/>
    </source>
</evidence>
<gene>
    <name evidence="4" type="ORF">F4V44_14260</name>
</gene>
<reference evidence="4 5" key="1">
    <citation type="submission" date="2019-09" db="EMBL/GenBank/DDBJ databases">
        <title>Whole genome sequences of isolates from the Mars Exploration Rovers.</title>
        <authorList>
            <person name="Seuylemezian A."/>
            <person name="Vaishampayan P."/>
        </authorList>
    </citation>
    <scope>NUCLEOTIDE SEQUENCE [LARGE SCALE GENOMIC DNA]</scope>
    <source>
        <strain evidence="4 5">MER_TA_151</strain>
    </source>
</reference>
<proteinExistence type="inferred from homology"/>
<accession>A0A5J5HQV6</accession>
<dbReference type="InterPro" id="IPR041522">
    <property type="entry name" value="CdaR_GGDEF"/>
</dbReference>
<dbReference type="InterPro" id="IPR042070">
    <property type="entry name" value="PucR_C-HTH_sf"/>
</dbReference>
<feature type="domain" description="PucR C-terminal helix-turn-helix" evidence="2">
    <location>
        <begin position="462"/>
        <end position="520"/>
    </location>
</feature>
<comment type="similarity">
    <text evidence="1">Belongs to the CdaR family.</text>
</comment>
<dbReference type="Gene3D" id="1.10.10.2840">
    <property type="entry name" value="PucR C-terminal helix-turn-helix domain"/>
    <property type="match status" value="1"/>
</dbReference>
<dbReference type="OrthoDB" id="9792148at2"/>
<keyword evidence="5" id="KW-1185">Reference proteome</keyword>
<sequence>MKLLLQDVLFTIPLYQLTFLTPLPKENTYFETISTTIPDQWFERPTLLLLDNDEECLKLSNKNVVNQLIQDSNLIGILLCHQHEILIQEDCFLLLRECKVPLVIAEEPLSTSELLEVKKQHHTFSRLSIELNGFMNKGIMKIAENLSAALETPFLFLDENNQLLWQIGSEEEIEKVLQWLQNAGHDKRKTTNPHTTLPEQNSVMRVDEPYEPYIMNIAGQVQLTLVTLANLKEWQRIILDKFIGLSALVFQTEEIIRAQREQMKEHFIYDLLYRKFESKKVLIKQARTWGWDLEKPHHLFVIDVALSDEWMMNLEWMDEIIVFLENHLSDLNDEIILFPFQDQIVVLLKDDENRNPSSRKSFVFEKAAMMEKELSSHWPGCQFHIGIGKWCQDSVNLNKSYQEAKMALQFGKVWLENDHVFHINDLGIFNLIMHLHKEILYDFCEEYLPSLIESDDKLGTEYLKTLKAYFQYQGNVNEVSEALYIHPNTLRNRLKKIEDMTGLYLHNNVDFLNLMVAVKIHYSMSF</sequence>
<comment type="caution">
    <text evidence="4">The sequence shown here is derived from an EMBL/GenBank/DDBJ whole genome shotgun (WGS) entry which is preliminary data.</text>
</comment>
<dbReference type="InterPro" id="IPR025736">
    <property type="entry name" value="PucR_C-HTH_dom"/>
</dbReference>
<dbReference type="PANTHER" id="PTHR33744">
    <property type="entry name" value="CARBOHYDRATE DIACID REGULATOR"/>
    <property type="match status" value="1"/>
</dbReference>
<dbReference type="Proteomes" id="UP000326671">
    <property type="component" value="Unassembled WGS sequence"/>
</dbReference>
<dbReference type="EMBL" id="VYKL01000021">
    <property type="protein sequence ID" value="KAA9022901.1"/>
    <property type="molecule type" value="Genomic_DNA"/>
</dbReference>
<protein>
    <recommendedName>
        <fullName evidence="6">PucR C-terminal helix-turn-helix domain-containing protein</fullName>
    </recommendedName>
</protein>